<keyword evidence="5 7" id="KW-0040">ANK repeat</keyword>
<comment type="subcellular location">
    <subcellularLocation>
        <location evidence="1">Membrane</location>
        <topology evidence="1">Multi-pass membrane protein</topology>
    </subcellularLocation>
</comment>
<sequence length="926" mass="102672">MASTSTDASDFQRLVEAAASGHAAEMKHLALHFPDILHRTTPQGNTCLHIASIHGHEAFCKDVLALSHSLPLLSAVNAGSETPLITAVIRGHSSLASFLLRCCRVQQLSETILKQDKHRCNALHHAIRYGHRELALELIEAEPALSHAVNQYKESPMFVAVMRDYEDVFNVLLEIPGSAHGGACGYNALHAAVRSGNLDIARRIMVTRPELAREEDQNKNTPMRLATIWGKTTVLTELLKHDRSLGYEVSTGRPLLISAAFQGHTDVAQELLKYCPDAANCQPDGSTCLHKAVGNEHTEFVEFVLRSPQLARLVNMRDSNGNTPLHLAVNKCNPKMVGALLRHPHTDVSVLNNHCNTAKWKLPDNHAKTLNWNEVIMLLLKADPRNAHSTLMLYKNVKNRVTQSSRKDIKSLTQIYTGNTSLVAILIATITFAAAFTLPGGYSADTGNEGLPIMARKFAFQAFLISDTLAMCSSLAVAFICIIARWEDLEFLLYYRSFTKKLMWFAYIATTTAFATGLYTVLAPRLLWLAIAICVVTSLLPILTKLLGEWPILKLRFRLRRTFKHELLDMMASTGTDASAFQHLVEAAASGHASEMKHLALHFPDILHRTTPQGNTCLHIASIHGHEAFCKDVLALSHSLPLLSAVNAGSETPLITAVIRGHSSLASFLLRCCRVQQLSETILKQDKHRCNALHHAIRYGHRELTLELIEAEPALSHAVNQYKESPMFVTVMRDYEDVFNVLLEIPGSAHGGACGYNALHAATRPELAREENDEKNTPMKLAVLWGKVDVLRLLLEHDRSLGYTVTTNTIPLLNSAAFQGHIDVAREILKYCPDTAYCHPDGWTCLHQAVWEEQTEFVEFAISSPQLARLVNMRDSNGETPLHLAVRKCNPKMVAALLLHEHTDVTVLTTMVPLRAGGYQMTMPRH</sequence>
<accession>A0AAQ3T111</accession>
<feature type="repeat" description="ANK" evidence="7">
    <location>
        <begin position="877"/>
        <end position="910"/>
    </location>
</feature>
<dbReference type="Gene3D" id="1.25.40.20">
    <property type="entry name" value="Ankyrin repeat-containing domain"/>
    <property type="match status" value="4"/>
</dbReference>
<dbReference type="EMBL" id="CP144747">
    <property type="protein sequence ID" value="WVZ64175.1"/>
    <property type="molecule type" value="Genomic_DNA"/>
</dbReference>
<organism evidence="10 11">
    <name type="scientific">Paspalum notatum var. saurae</name>
    <dbReference type="NCBI Taxonomy" id="547442"/>
    <lineage>
        <taxon>Eukaryota</taxon>
        <taxon>Viridiplantae</taxon>
        <taxon>Streptophyta</taxon>
        <taxon>Embryophyta</taxon>
        <taxon>Tracheophyta</taxon>
        <taxon>Spermatophyta</taxon>
        <taxon>Magnoliopsida</taxon>
        <taxon>Liliopsida</taxon>
        <taxon>Poales</taxon>
        <taxon>Poaceae</taxon>
        <taxon>PACMAD clade</taxon>
        <taxon>Panicoideae</taxon>
        <taxon>Andropogonodae</taxon>
        <taxon>Paspaleae</taxon>
        <taxon>Paspalinae</taxon>
        <taxon>Paspalum</taxon>
    </lineage>
</organism>
<proteinExistence type="predicted"/>
<evidence type="ECO:0000256" key="6">
    <source>
        <dbReference type="ARBA" id="ARBA00023136"/>
    </source>
</evidence>
<dbReference type="PANTHER" id="PTHR24186:SF54">
    <property type="entry name" value="PGG DOMAIN-CONTAINING PROTEIN"/>
    <property type="match status" value="1"/>
</dbReference>
<dbReference type="PROSITE" id="PS50088">
    <property type="entry name" value="ANK_REPEAT"/>
    <property type="match status" value="2"/>
</dbReference>
<dbReference type="InterPro" id="IPR026961">
    <property type="entry name" value="PGG_dom"/>
</dbReference>
<keyword evidence="2 8" id="KW-0812">Transmembrane</keyword>
<dbReference type="SUPFAM" id="SSF48403">
    <property type="entry name" value="Ankyrin repeat"/>
    <property type="match status" value="3"/>
</dbReference>
<keyword evidence="4 8" id="KW-1133">Transmembrane helix</keyword>
<evidence type="ECO:0000256" key="7">
    <source>
        <dbReference type="PROSITE-ProRule" id="PRU00023"/>
    </source>
</evidence>
<feature type="transmembrane region" description="Helical" evidence="8">
    <location>
        <begin position="458"/>
        <end position="483"/>
    </location>
</feature>
<feature type="repeat" description="ANK" evidence="7">
    <location>
        <begin position="320"/>
        <end position="353"/>
    </location>
</feature>
<evidence type="ECO:0000256" key="1">
    <source>
        <dbReference type="ARBA" id="ARBA00004141"/>
    </source>
</evidence>
<dbReference type="Proteomes" id="UP001341281">
    <property type="component" value="Chromosome 03"/>
</dbReference>
<evidence type="ECO:0000256" key="2">
    <source>
        <dbReference type="ARBA" id="ARBA00022692"/>
    </source>
</evidence>
<dbReference type="PANTHER" id="PTHR24186">
    <property type="entry name" value="PROTEIN PHOSPHATASE 1 REGULATORY SUBUNIT"/>
    <property type="match status" value="1"/>
</dbReference>
<evidence type="ECO:0000313" key="10">
    <source>
        <dbReference type="EMBL" id="WVZ64175.1"/>
    </source>
</evidence>
<name>A0AAQ3T111_PASNO</name>
<evidence type="ECO:0000256" key="5">
    <source>
        <dbReference type="ARBA" id="ARBA00023043"/>
    </source>
</evidence>
<dbReference type="InterPro" id="IPR002110">
    <property type="entry name" value="Ankyrin_rpt"/>
</dbReference>
<evidence type="ECO:0000313" key="11">
    <source>
        <dbReference type="Proteomes" id="UP001341281"/>
    </source>
</evidence>
<reference evidence="10 11" key="1">
    <citation type="submission" date="2024-02" db="EMBL/GenBank/DDBJ databases">
        <title>High-quality chromosome-scale genome assembly of Pensacola bahiagrass (Paspalum notatum Flugge var. saurae).</title>
        <authorList>
            <person name="Vega J.M."/>
            <person name="Podio M."/>
            <person name="Orjuela J."/>
            <person name="Siena L.A."/>
            <person name="Pessino S.C."/>
            <person name="Combes M.C."/>
            <person name="Mariac C."/>
            <person name="Albertini E."/>
            <person name="Pupilli F."/>
            <person name="Ortiz J.P.A."/>
            <person name="Leblanc O."/>
        </authorList>
    </citation>
    <scope>NUCLEOTIDE SEQUENCE [LARGE SCALE GENOMIC DNA]</scope>
    <source>
        <strain evidence="10">R1</strain>
        <tissue evidence="10">Leaf</tissue>
    </source>
</reference>
<keyword evidence="11" id="KW-1185">Reference proteome</keyword>
<feature type="domain" description="PGG" evidence="9">
    <location>
        <begin position="419"/>
        <end position="521"/>
    </location>
</feature>
<protein>
    <recommendedName>
        <fullName evidence="9">PGG domain-containing protein</fullName>
    </recommendedName>
</protein>
<dbReference type="GO" id="GO:0005886">
    <property type="term" value="C:plasma membrane"/>
    <property type="evidence" value="ECO:0007669"/>
    <property type="project" value="TreeGrafter"/>
</dbReference>
<feature type="transmembrane region" description="Helical" evidence="8">
    <location>
        <begin position="504"/>
        <end position="522"/>
    </location>
</feature>
<feature type="transmembrane region" description="Helical" evidence="8">
    <location>
        <begin position="528"/>
        <end position="548"/>
    </location>
</feature>
<keyword evidence="6 8" id="KW-0472">Membrane</keyword>
<dbReference type="Pfam" id="PF12796">
    <property type="entry name" value="Ank_2"/>
    <property type="match status" value="5"/>
</dbReference>
<dbReference type="PROSITE" id="PS50297">
    <property type="entry name" value="ANK_REP_REGION"/>
    <property type="match status" value="2"/>
</dbReference>
<evidence type="ECO:0000259" key="9">
    <source>
        <dbReference type="Pfam" id="PF13962"/>
    </source>
</evidence>
<feature type="transmembrane region" description="Helical" evidence="8">
    <location>
        <begin position="415"/>
        <end position="438"/>
    </location>
</feature>
<evidence type="ECO:0000256" key="3">
    <source>
        <dbReference type="ARBA" id="ARBA00022737"/>
    </source>
</evidence>
<dbReference type="InterPro" id="IPR036770">
    <property type="entry name" value="Ankyrin_rpt-contain_sf"/>
</dbReference>
<dbReference type="Pfam" id="PF13962">
    <property type="entry name" value="PGG"/>
    <property type="match status" value="1"/>
</dbReference>
<evidence type="ECO:0000256" key="4">
    <source>
        <dbReference type="ARBA" id="ARBA00022989"/>
    </source>
</evidence>
<dbReference type="AlphaFoldDB" id="A0AAQ3T111"/>
<gene>
    <name evidence="10" type="ORF">U9M48_013737</name>
</gene>
<dbReference type="SMART" id="SM00248">
    <property type="entry name" value="ANK"/>
    <property type="match status" value="17"/>
</dbReference>
<evidence type="ECO:0000256" key="8">
    <source>
        <dbReference type="SAM" id="Phobius"/>
    </source>
</evidence>
<keyword evidence="3" id="KW-0677">Repeat</keyword>